<dbReference type="SUPFAM" id="SSF52540">
    <property type="entry name" value="P-loop containing nucleoside triphosphate hydrolases"/>
    <property type="match status" value="1"/>
</dbReference>
<dbReference type="Gene3D" id="3.40.50.11420">
    <property type="match status" value="1"/>
</dbReference>
<dbReference type="InterPro" id="IPR040644">
    <property type="entry name" value="HydF_tetramer"/>
</dbReference>
<dbReference type="Pfam" id="PF18128">
    <property type="entry name" value="HydF_dimer"/>
    <property type="match status" value="1"/>
</dbReference>
<keyword evidence="1" id="KW-0547">Nucleotide-binding</keyword>
<dbReference type="InterPro" id="IPR027417">
    <property type="entry name" value="P-loop_NTPase"/>
</dbReference>
<gene>
    <name evidence="6" type="primary">hydF</name>
    <name evidence="6" type="ORF">GOM49_13475</name>
</gene>
<evidence type="ECO:0000256" key="1">
    <source>
        <dbReference type="ARBA" id="ARBA00022741"/>
    </source>
</evidence>
<dbReference type="Proteomes" id="UP000422764">
    <property type="component" value="Chromosome"/>
</dbReference>
<dbReference type="PANTHER" id="PTHR42714:SF6">
    <property type="entry name" value="TRANSLATION INITIATION FACTOR IF-2"/>
    <property type="match status" value="1"/>
</dbReference>
<dbReference type="NCBIfam" id="TIGR00231">
    <property type="entry name" value="small_GTP"/>
    <property type="match status" value="1"/>
</dbReference>
<keyword evidence="2" id="KW-0342">GTP-binding</keyword>
<dbReference type="GO" id="GO:0030488">
    <property type="term" value="P:tRNA methylation"/>
    <property type="evidence" value="ECO:0007669"/>
    <property type="project" value="TreeGrafter"/>
</dbReference>
<reference evidence="6 7" key="1">
    <citation type="submission" date="2019-12" db="EMBL/GenBank/DDBJ databases">
        <title>Genome sequenceing of Clostridium bovifaecis.</title>
        <authorList>
            <person name="Yao Y."/>
        </authorList>
    </citation>
    <scope>NUCLEOTIDE SEQUENCE [LARGE SCALE GENOMIC DNA]</scope>
    <source>
        <strain evidence="6 7">BXX</strain>
    </source>
</reference>
<feature type="domain" description="G" evidence="3">
    <location>
        <begin position="11"/>
        <end position="126"/>
    </location>
</feature>
<dbReference type="InterPro" id="IPR006073">
    <property type="entry name" value="GTP-bd"/>
</dbReference>
<dbReference type="PRINTS" id="PR00326">
    <property type="entry name" value="GTP1OBG"/>
</dbReference>
<dbReference type="AlphaFoldDB" id="A0A6I6F449"/>
<evidence type="ECO:0000256" key="2">
    <source>
        <dbReference type="ARBA" id="ARBA00023134"/>
    </source>
</evidence>
<dbReference type="EMBL" id="CP046522">
    <property type="protein sequence ID" value="QGU95964.1"/>
    <property type="molecule type" value="Genomic_DNA"/>
</dbReference>
<dbReference type="PANTHER" id="PTHR42714">
    <property type="entry name" value="TRNA MODIFICATION GTPASE GTPBP3"/>
    <property type="match status" value="1"/>
</dbReference>
<keyword evidence="7" id="KW-1185">Reference proteome</keyword>
<evidence type="ECO:0000259" key="4">
    <source>
        <dbReference type="Pfam" id="PF18128"/>
    </source>
</evidence>
<feature type="domain" description="Hydrogen maturase F dimerization" evidence="4">
    <location>
        <begin position="176"/>
        <end position="273"/>
    </location>
</feature>
<dbReference type="GO" id="GO:0005737">
    <property type="term" value="C:cytoplasm"/>
    <property type="evidence" value="ECO:0007669"/>
    <property type="project" value="TreeGrafter"/>
</dbReference>
<dbReference type="GO" id="GO:0002098">
    <property type="term" value="P:tRNA wobble uridine modification"/>
    <property type="evidence" value="ECO:0007669"/>
    <property type="project" value="TreeGrafter"/>
</dbReference>
<evidence type="ECO:0000313" key="7">
    <source>
        <dbReference type="Proteomes" id="UP000422764"/>
    </source>
</evidence>
<dbReference type="NCBIfam" id="TIGR03918">
    <property type="entry name" value="GTP_HydF"/>
    <property type="match status" value="1"/>
</dbReference>
<dbReference type="Pfam" id="PF01926">
    <property type="entry name" value="MMR_HSR1"/>
    <property type="match status" value="1"/>
</dbReference>
<dbReference type="Pfam" id="PF18133">
    <property type="entry name" value="HydF_tetramer"/>
    <property type="match status" value="1"/>
</dbReference>
<sequence>MNNTPNANRKHIAIYGKTNSGKSSLLNAIIGQDISLVSSIKGTTTDPVSKAMELIPFGPVLFIDTAGLDDKSELGELRVRRSLKTLEKTDFAIYVVDINNIDVENYKEAVNNFKKYRIPHMVVVNKIDKADKENIRLAKQKFKDAVFISAKEGKSILELKLELIKRLQKDEEEETLVGDIVPYNGKVIMVVPVDSEAPKGRLILPQVQLIRDCLDHGIKSYVVRDTELEAALQDITDVDLVVTDSQAFKKVNEIVPKDIKLTSFSILFARQKGDLKAFVEGVSKIKELDQSSRILISESCTHNTSHEDIGRVKIPKLLNKHVGKELIYEFKMGHDFPEDIEKYDLVIHCGACMVNKKTVQTRIDICEEKNVNITNYGMILAYLTGILDRSLEVFFK</sequence>
<dbReference type="InterPro" id="IPR041606">
    <property type="entry name" value="HydF_dimer"/>
</dbReference>
<name>A0A6I6F449_9CLOT</name>
<feature type="domain" description="Hydrogen maturase F tetramerization" evidence="5">
    <location>
        <begin position="277"/>
        <end position="393"/>
    </location>
</feature>
<dbReference type="GO" id="GO:0005525">
    <property type="term" value="F:GTP binding"/>
    <property type="evidence" value="ECO:0007669"/>
    <property type="project" value="UniProtKB-KW"/>
</dbReference>
<dbReference type="CDD" id="cd00880">
    <property type="entry name" value="Era_like"/>
    <property type="match status" value="1"/>
</dbReference>
<evidence type="ECO:0000313" key="6">
    <source>
        <dbReference type="EMBL" id="QGU95964.1"/>
    </source>
</evidence>
<organism evidence="6 7">
    <name type="scientific">Clostridium bovifaecis</name>
    <dbReference type="NCBI Taxonomy" id="2184719"/>
    <lineage>
        <taxon>Bacteria</taxon>
        <taxon>Bacillati</taxon>
        <taxon>Bacillota</taxon>
        <taxon>Clostridia</taxon>
        <taxon>Eubacteriales</taxon>
        <taxon>Clostridiaceae</taxon>
        <taxon>Clostridium</taxon>
    </lineage>
</organism>
<protein>
    <submittedName>
        <fullName evidence="6">[FeFe] hydrogenase H-cluster maturation GTPase HydF</fullName>
    </submittedName>
</protein>
<dbReference type="Gene3D" id="3.40.50.11410">
    <property type="match status" value="1"/>
</dbReference>
<evidence type="ECO:0000259" key="5">
    <source>
        <dbReference type="Pfam" id="PF18133"/>
    </source>
</evidence>
<proteinExistence type="predicted"/>
<dbReference type="InterPro" id="IPR005225">
    <property type="entry name" value="Small_GTP-bd"/>
</dbReference>
<dbReference type="Gene3D" id="3.40.50.300">
    <property type="entry name" value="P-loop containing nucleotide triphosphate hydrolases"/>
    <property type="match status" value="1"/>
</dbReference>
<dbReference type="InterPro" id="IPR023873">
    <property type="entry name" value="FeFe-hyd_GTPase_HydF"/>
</dbReference>
<accession>A0A6I6F449</accession>
<evidence type="ECO:0000259" key="3">
    <source>
        <dbReference type="Pfam" id="PF01926"/>
    </source>
</evidence>